<dbReference type="OrthoDB" id="5544992at2759"/>
<evidence type="ECO:0000313" key="1">
    <source>
        <dbReference type="EMBL" id="OMO52902.1"/>
    </source>
</evidence>
<sequence length="182" mass="20840">MILPSLVNYVISPYYIHASDNQGQVYVSDILRDGNYGEWMSCNAMVIGWLKSAMDKEVRGTVRYAKTAREIWVVLEERFGKESSPRVYEIRRAITVLRQEKMTMLAYYTKLKGLWEEIQSISPLPKYVCKDDAFGTVKTQILSTKPTPSLGNAYHLVAEDEQQKQISASRKPMVEAKTFQMG</sequence>
<gene>
    <name evidence="1" type="ORF">CCACVL1_29020</name>
</gene>
<organism evidence="1 2">
    <name type="scientific">Corchorus capsularis</name>
    <name type="common">Jute</name>
    <dbReference type="NCBI Taxonomy" id="210143"/>
    <lineage>
        <taxon>Eukaryota</taxon>
        <taxon>Viridiplantae</taxon>
        <taxon>Streptophyta</taxon>
        <taxon>Embryophyta</taxon>
        <taxon>Tracheophyta</taxon>
        <taxon>Spermatophyta</taxon>
        <taxon>Magnoliopsida</taxon>
        <taxon>eudicotyledons</taxon>
        <taxon>Gunneridae</taxon>
        <taxon>Pentapetalae</taxon>
        <taxon>rosids</taxon>
        <taxon>malvids</taxon>
        <taxon>Malvales</taxon>
        <taxon>Malvaceae</taxon>
        <taxon>Grewioideae</taxon>
        <taxon>Apeibeae</taxon>
        <taxon>Corchorus</taxon>
    </lineage>
</organism>
<protein>
    <submittedName>
        <fullName evidence="1">Uncharacterized protein</fullName>
    </submittedName>
</protein>
<comment type="caution">
    <text evidence="1">The sequence shown here is derived from an EMBL/GenBank/DDBJ whole genome shotgun (WGS) entry which is preliminary data.</text>
</comment>
<dbReference type="EMBL" id="AWWV01015382">
    <property type="protein sequence ID" value="OMO52902.1"/>
    <property type="molecule type" value="Genomic_DNA"/>
</dbReference>
<dbReference type="Gramene" id="OMO52902">
    <property type="protein sequence ID" value="OMO52902"/>
    <property type="gene ID" value="CCACVL1_29020"/>
</dbReference>
<reference evidence="1 2" key="1">
    <citation type="submission" date="2013-09" db="EMBL/GenBank/DDBJ databases">
        <title>Corchorus capsularis genome sequencing.</title>
        <authorList>
            <person name="Alam M."/>
            <person name="Haque M.S."/>
            <person name="Islam M.S."/>
            <person name="Emdad E.M."/>
            <person name="Islam M.M."/>
            <person name="Ahmed B."/>
            <person name="Halim A."/>
            <person name="Hossen Q.M.M."/>
            <person name="Hossain M.Z."/>
            <person name="Ahmed R."/>
            <person name="Khan M.M."/>
            <person name="Islam R."/>
            <person name="Rashid M.M."/>
            <person name="Khan S.A."/>
            <person name="Rahman M.S."/>
            <person name="Alam M."/>
        </authorList>
    </citation>
    <scope>NUCLEOTIDE SEQUENCE [LARGE SCALE GENOMIC DNA]</scope>
    <source>
        <strain evidence="2">cv. CVL-1</strain>
        <tissue evidence="1">Whole seedling</tissue>
    </source>
</reference>
<dbReference type="Proteomes" id="UP000188268">
    <property type="component" value="Unassembled WGS sequence"/>
</dbReference>
<keyword evidence="2" id="KW-1185">Reference proteome</keyword>
<accession>A0A1R3G491</accession>
<evidence type="ECO:0000313" key="2">
    <source>
        <dbReference type="Proteomes" id="UP000188268"/>
    </source>
</evidence>
<dbReference type="AlphaFoldDB" id="A0A1R3G491"/>
<dbReference type="PANTHER" id="PTHR37610:SF98">
    <property type="entry name" value="TRANSCRIPTION FACTOR INTERACTOR AND REGULATOR CCHC(ZN) FAMILY"/>
    <property type="match status" value="1"/>
</dbReference>
<dbReference type="PANTHER" id="PTHR37610">
    <property type="entry name" value="CCHC-TYPE DOMAIN-CONTAINING PROTEIN"/>
    <property type="match status" value="1"/>
</dbReference>
<dbReference type="OMA" id="MWDELDS"/>
<proteinExistence type="predicted"/>
<name>A0A1R3G491_COCAP</name>